<evidence type="ECO:0000313" key="1">
    <source>
        <dbReference type="EMBL" id="GBP65362.1"/>
    </source>
</evidence>
<comment type="caution">
    <text evidence="1">The sequence shown here is derived from an EMBL/GenBank/DDBJ whole genome shotgun (WGS) entry which is preliminary data.</text>
</comment>
<reference evidence="1 2" key="1">
    <citation type="journal article" date="2019" name="Commun. Biol.">
        <title>The bagworm genome reveals a unique fibroin gene that provides high tensile strength.</title>
        <authorList>
            <person name="Kono N."/>
            <person name="Nakamura H."/>
            <person name="Ohtoshi R."/>
            <person name="Tomita M."/>
            <person name="Numata K."/>
            <person name="Arakawa K."/>
        </authorList>
    </citation>
    <scope>NUCLEOTIDE SEQUENCE [LARGE SCALE GENOMIC DNA]</scope>
</reference>
<proteinExistence type="predicted"/>
<dbReference type="OrthoDB" id="7487383at2759"/>
<evidence type="ECO:0000313" key="2">
    <source>
        <dbReference type="Proteomes" id="UP000299102"/>
    </source>
</evidence>
<dbReference type="AlphaFoldDB" id="A0A4C1XQV7"/>
<accession>A0A4C1XQV7</accession>
<sequence>MGPPDGGSPNPTLKITDWKSVSTALEKIDTPSLNSIPDDISTTDKIDSAIGTLTNYVRTVVEKSGQKVLTSSDRRRLPTEVLELIGAKTQLCAARAHTPLQNTDPVREHSNIE</sequence>
<protein>
    <submittedName>
        <fullName evidence="1">Uncharacterized protein</fullName>
    </submittedName>
</protein>
<dbReference type="EMBL" id="BGZK01000926">
    <property type="protein sequence ID" value="GBP65362.1"/>
    <property type="molecule type" value="Genomic_DNA"/>
</dbReference>
<organism evidence="1 2">
    <name type="scientific">Eumeta variegata</name>
    <name type="common">Bagworm moth</name>
    <name type="synonym">Eumeta japonica</name>
    <dbReference type="NCBI Taxonomy" id="151549"/>
    <lineage>
        <taxon>Eukaryota</taxon>
        <taxon>Metazoa</taxon>
        <taxon>Ecdysozoa</taxon>
        <taxon>Arthropoda</taxon>
        <taxon>Hexapoda</taxon>
        <taxon>Insecta</taxon>
        <taxon>Pterygota</taxon>
        <taxon>Neoptera</taxon>
        <taxon>Endopterygota</taxon>
        <taxon>Lepidoptera</taxon>
        <taxon>Glossata</taxon>
        <taxon>Ditrysia</taxon>
        <taxon>Tineoidea</taxon>
        <taxon>Psychidae</taxon>
        <taxon>Oiketicinae</taxon>
        <taxon>Eumeta</taxon>
    </lineage>
</organism>
<keyword evidence="2" id="KW-1185">Reference proteome</keyword>
<gene>
    <name evidence="1" type="ORF">EVAR_52136_1</name>
</gene>
<dbReference type="Proteomes" id="UP000299102">
    <property type="component" value="Unassembled WGS sequence"/>
</dbReference>
<name>A0A4C1XQV7_EUMVA</name>